<dbReference type="InterPro" id="IPR016187">
    <property type="entry name" value="CTDL_fold"/>
</dbReference>
<dbReference type="PANTHER" id="PTHR22799">
    <property type="entry name" value="TETRANECTIN-RELATED"/>
    <property type="match status" value="1"/>
</dbReference>
<accession>K1PWZ7</accession>
<dbReference type="InterPro" id="IPR018378">
    <property type="entry name" value="C-type_lectin_CS"/>
</dbReference>
<dbReference type="PROSITE" id="PS00615">
    <property type="entry name" value="C_TYPE_LECTIN_1"/>
    <property type="match status" value="2"/>
</dbReference>
<organism evidence="4">
    <name type="scientific">Magallana gigas</name>
    <name type="common">Pacific oyster</name>
    <name type="synonym">Crassostrea gigas</name>
    <dbReference type="NCBI Taxonomy" id="29159"/>
    <lineage>
        <taxon>Eukaryota</taxon>
        <taxon>Metazoa</taxon>
        <taxon>Spiralia</taxon>
        <taxon>Lophotrochozoa</taxon>
        <taxon>Mollusca</taxon>
        <taxon>Bivalvia</taxon>
        <taxon>Autobranchia</taxon>
        <taxon>Pteriomorphia</taxon>
        <taxon>Ostreida</taxon>
        <taxon>Ostreoidea</taxon>
        <taxon>Ostreidae</taxon>
        <taxon>Magallana</taxon>
    </lineage>
</organism>
<evidence type="ECO:0000256" key="2">
    <source>
        <dbReference type="ARBA" id="ARBA00023157"/>
    </source>
</evidence>
<dbReference type="SMART" id="SM00034">
    <property type="entry name" value="CLECT"/>
    <property type="match status" value="1"/>
</dbReference>
<feature type="domain" description="C-type lectin" evidence="3">
    <location>
        <begin position="5"/>
        <end position="100"/>
    </location>
</feature>
<evidence type="ECO:0000313" key="4">
    <source>
        <dbReference type="EMBL" id="EKC26248.1"/>
    </source>
</evidence>
<dbReference type="InterPro" id="IPR016186">
    <property type="entry name" value="C-type_lectin-like/link_sf"/>
</dbReference>
<gene>
    <name evidence="4" type="ORF">CGI_10005511</name>
</gene>
<dbReference type="Gene3D" id="3.10.100.10">
    <property type="entry name" value="Mannose-Binding Protein A, subunit A"/>
    <property type="match status" value="2"/>
</dbReference>
<keyword evidence="1" id="KW-0430">Lectin</keyword>
<dbReference type="InParanoid" id="K1PWZ7"/>
<reference evidence="4" key="1">
    <citation type="journal article" date="2012" name="Nature">
        <title>The oyster genome reveals stress adaptation and complexity of shell formation.</title>
        <authorList>
            <person name="Zhang G."/>
            <person name="Fang X."/>
            <person name="Guo X."/>
            <person name="Li L."/>
            <person name="Luo R."/>
            <person name="Xu F."/>
            <person name="Yang P."/>
            <person name="Zhang L."/>
            <person name="Wang X."/>
            <person name="Qi H."/>
            <person name="Xiong Z."/>
            <person name="Que H."/>
            <person name="Xie Y."/>
            <person name="Holland P.W."/>
            <person name="Paps J."/>
            <person name="Zhu Y."/>
            <person name="Wu F."/>
            <person name="Chen Y."/>
            <person name="Wang J."/>
            <person name="Peng C."/>
            <person name="Meng J."/>
            <person name="Yang L."/>
            <person name="Liu J."/>
            <person name="Wen B."/>
            <person name="Zhang N."/>
            <person name="Huang Z."/>
            <person name="Zhu Q."/>
            <person name="Feng Y."/>
            <person name="Mount A."/>
            <person name="Hedgecock D."/>
            <person name="Xu Z."/>
            <person name="Liu Y."/>
            <person name="Domazet-Loso T."/>
            <person name="Du Y."/>
            <person name="Sun X."/>
            <person name="Zhang S."/>
            <person name="Liu B."/>
            <person name="Cheng P."/>
            <person name="Jiang X."/>
            <person name="Li J."/>
            <person name="Fan D."/>
            <person name="Wang W."/>
            <person name="Fu W."/>
            <person name="Wang T."/>
            <person name="Wang B."/>
            <person name="Zhang J."/>
            <person name="Peng Z."/>
            <person name="Li Y."/>
            <person name="Li N."/>
            <person name="Wang J."/>
            <person name="Chen M."/>
            <person name="He Y."/>
            <person name="Tan F."/>
            <person name="Song X."/>
            <person name="Zheng Q."/>
            <person name="Huang R."/>
            <person name="Yang H."/>
            <person name="Du X."/>
            <person name="Chen L."/>
            <person name="Yang M."/>
            <person name="Gaffney P.M."/>
            <person name="Wang S."/>
            <person name="Luo L."/>
            <person name="She Z."/>
            <person name="Ming Y."/>
            <person name="Huang W."/>
            <person name="Zhang S."/>
            <person name="Huang B."/>
            <person name="Zhang Y."/>
            <person name="Qu T."/>
            <person name="Ni P."/>
            <person name="Miao G."/>
            <person name="Wang J."/>
            <person name="Wang Q."/>
            <person name="Steinberg C.E."/>
            <person name="Wang H."/>
            <person name="Li N."/>
            <person name="Qian L."/>
            <person name="Zhang G."/>
            <person name="Li Y."/>
            <person name="Yang H."/>
            <person name="Liu X."/>
            <person name="Wang J."/>
            <person name="Yin Y."/>
            <person name="Wang J."/>
        </authorList>
    </citation>
    <scope>NUCLEOTIDE SEQUENCE [LARGE SCALE GENOMIC DNA]</scope>
    <source>
        <strain evidence="4">05x7-T-G4-1.051#20</strain>
    </source>
</reference>
<dbReference type="HOGENOM" id="CLU_1225838_0_0_1"/>
<dbReference type="SUPFAM" id="SSF56436">
    <property type="entry name" value="C-type lectin-like"/>
    <property type="match status" value="2"/>
</dbReference>
<keyword evidence="2" id="KW-1015">Disulfide bond</keyword>
<dbReference type="EMBL" id="JH815872">
    <property type="protein sequence ID" value="EKC26248.1"/>
    <property type="molecule type" value="Genomic_DNA"/>
</dbReference>
<dbReference type="Pfam" id="PF00059">
    <property type="entry name" value="Lectin_C"/>
    <property type="match status" value="2"/>
</dbReference>
<dbReference type="InterPro" id="IPR051663">
    <property type="entry name" value="CLec_Tetranectin-domain"/>
</dbReference>
<dbReference type="GO" id="GO:0030246">
    <property type="term" value="F:carbohydrate binding"/>
    <property type="evidence" value="ECO:0007669"/>
    <property type="project" value="UniProtKB-KW"/>
</dbReference>
<dbReference type="PROSITE" id="PS50041">
    <property type="entry name" value="C_TYPE_LECTIN_2"/>
    <property type="match status" value="2"/>
</dbReference>
<evidence type="ECO:0000259" key="3">
    <source>
        <dbReference type="PROSITE" id="PS50041"/>
    </source>
</evidence>
<protein>
    <submittedName>
        <fullName evidence="4">Mannose-binding protein C</fullName>
    </submittedName>
</protein>
<proteinExistence type="predicted"/>
<evidence type="ECO:0000256" key="1">
    <source>
        <dbReference type="ARBA" id="ARBA00022734"/>
    </source>
</evidence>
<dbReference type="AlphaFoldDB" id="K1PWZ7"/>
<feature type="domain" description="C-type lectin" evidence="3">
    <location>
        <begin position="105"/>
        <end position="171"/>
    </location>
</feature>
<dbReference type="InterPro" id="IPR001304">
    <property type="entry name" value="C-type_lectin-like"/>
</dbReference>
<dbReference type="CDD" id="cd00037">
    <property type="entry name" value="CLECT"/>
    <property type="match status" value="1"/>
</dbReference>
<dbReference type="PANTHER" id="PTHR22799:SF6">
    <property type="entry name" value="C-TYPE LECTIN DOMAIN FAMILY 4 MEMBER M-LIKE"/>
    <property type="match status" value="1"/>
</dbReference>
<name>K1PWZ7_MAGGI</name>
<sequence length="226" mass="25033">MIKIFCRNQGSTLLQINNANENKWLTKTFPNVEYWIDFTDIGTEGKWVTFSTGKSEYTSWNSGQPDNAGGKQDCAINNHSKRPGRWDDATCTGNFQVMCEASVRYWIDSTDIGTEGKWVTFSTGKSEYTSWDSGQPDNGGGKQDCANNNNSKRLGRWDDATCTENVQVMCEASVVFGTHCSGIGCTFNGCESSGSETWDGQMFTKFSKILSSINNILKKKETTCTG</sequence>